<proteinExistence type="predicted"/>
<evidence type="ECO:0000313" key="1">
    <source>
        <dbReference type="EMBL" id="DAD70077.1"/>
    </source>
</evidence>
<organism evidence="1">
    <name type="scientific">Myoviridae sp. ct6F13</name>
    <dbReference type="NCBI Taxonomy" id="2827602"/>
    <lineage>
        <taxon>Viruses</taxon>
        <taxon>Duplodnaviria</taxon>
        <taxon>Heunggongvirae</taxon>
        <taxon>Uroviricota</taxon>
        <taxon>Caudoviricetes</taxon>
    </lineage>
</organism>
<name>A0A8S5LIX6_9CAUD</name>
<accession>A0A8S5LIX6</accession>
<reference evidence="1" key="1">
    <citation type="journal article" date="2021" name="Proc. Natl. Acad. Sci. U.S.A.">
        <title>A Catalog of Tens of Thousands of Viruses from Human Metagenomes Reveals Hidden Associations with Chronic Diseases.</title>
        <authorList>
            <person name="Tisza M.J."/>
            <person name="Buck C.B."/>
        </authorList>
    </citation>
    <scope>NUCLEOTIDE SEQUENCE</scope>
    <source>
        <strain evidence="1">Ct6F13</strain>
    </source>
</reference>
<protein>
    <submittedName>
        <fullName evidence="1">Uncharacterized protein</fullName>
    </submittedName>
</protein>
<dbReference type="EMBL" id="BK015859">
    <property type="protein sequence ID" value="DAD70077.1"/>
    <property type="molecule type" value="Genomic_DNA"/>
</dbReference>
<sequence>MKSELPNHSFPLEGLSPRRIRYPLSSSYLCF</sequence>